<evidence type="ECO:0000259" key="1">
    <source>
        <dbReference type="Pfam" id="PF13276"/>
    </source>
</evidence>
<accession>A0A7H0GPJ8</accession>
<organism evidence="2 3">
    <name type="scientific">Diaphorobacter aerolatus</name>
    <dbReference type="NCBI Taxonomy" id="1288495"/>
    <lineage>
        <taxon>Bacteria</taxon>
        <taxon>Pseudomonadati</taxon>
        <taxon>Pseudomonadota</taxon>
        <taxon>Betaproteobacteria</taxon>
        <taxon>Burkholderiales</taxon>
        <taxon>Comamonadaceae</taxon>
        <taxon>Diaphorobacter</taxon>
    </lineage>
</organism>
<evidence type="ECO:0000313" key="2">
    <source>
        <dbReference type="EMBL" id="QNP50214.1"/>
    </source>
</evidence>
<dbReference type="EMBL" id="CP060783">
    <property type="protein sequence ID" value="QNP50214.1"/>
    <property type="molecule type" value="Genomic_DNA"/>
</dbReference>
<gene>
    <name evidence="2" type="ORF">H9K75_10605</name>
</gene>
<dbReference type="PANTHER" id="PTHR46889">
    <property type="entry name" value="TRANSPOSASE INSF FOR INSERTION SEQUENCE IS3B-RELATED"/>
    <property type="match status" value="1"/>
</dbReference>
<dbReference type="KEGG" id="daer:H9K75_10605"/>
<dbReference type="PANTHER" id="PTHR46889:SF5">
    <property type="entry name" value="INTEGRASE PROTEIN"/>
    <property type="match status" value="1"/>
</dbReference>
<dbReference type="Proteomes" id="UP000516028">
    <property type="component" value="Chromosome"/>
</dbReference>
<dbReference type="InterPro" id="IPR050900">
    <property type="entry name" value="Transposase_IS3/IS150/IS904"/>
</dbReference>
<dbReference type="AlphaFoldDB" id="A0A7H0GPJ8"/>
<keyword evidence="3" id="KW-1185">Reference proteome</keyword>
<dbReference type="Pfam" id="PF13276">
    <property type="entry name" value="HTH_21"/>
    <property type="match status" value="1"/>
</dbReference>
<dbReference type="InterPro" id="IPR025948">
    <property type="entry name" value="HTH-like_dom"/>
</dbReference>
<protein>
    <submittedName>
        <fullName evidence="2">Transposase</fullName>
    </submittedName>
</protein>
<sequence>MKRRWPITLMCEVLEVSPSGYFSWQASGRGPGQGPRRSLGDEAVLAHIRAIHAQLRGEYGWPRMRKELLSRGHRVGKERVRQLMQRHGIRAKGRRKFVSVASRPLLPGRGEQVSMRPYARQWTYP</sequence>
<name>A0A7H0GPJ8_9BURK</name>
<evidence type="ECO:0000313" key="3">
    <source>
        <dbReference type="Proteomes" id="UP000516028"/>
    </source>
</evidence>
<feature type="domain" description="HTH-like" evidence="1">
    <location>
        <begin position="41"/>
        <end position="97"/>
    </location>
</feature>
<proteinExistence type="predicted"/>
<reference evidence="2 3" key="1">
    <citation type="submission" date="2020-08" db="EMBL/GenBank/DDBJ databases">
        <title>Genome sequence of Diaphorobacter aerolatus KACC 16536T.</title>
        <authorList>
            <person name="Hyun D.-W."/>
            <person name="Bae J.-W."/>
        </authorList>
    </citation>
    <scope>NUCLEOTIDE SEQUENCE [LARGE SCALE GENOMIC DNA]</scope>
    <source>
        <strain evidence="2 3">KACC 16536</strain>
    </source>
</reference>